<name>A0ABT1LDA5_9HYPH</name>
<feature type="signal peptide" evidence="4">
    <location>
        <begin position="1"/>
        <end position="31"/>
    </location>
</feature>
<protein>
    <submittedName>
        <fullName evidence="6">ABC transporter substrate-binding protein</fullName>
    </submittedName>
</protein>
<dbReference type="Gene3D" id="3.10.105.10">
    <property type="entry name" value="Dipeptide-binding Protein, Domain 3"/>
    <property type="match status" value="1"/>
</dbReference>
<dbReference type="Gene3D" id="3.90.76.10">
    <property type="entry name" value="Dipeptide-binding Protein, Domain 1"/>
    <property type="match status" value="1"/>
</dbReference>
<keyword evidence="3 4" id="KW-0732">Signal</keyword>
<dbReference type="InterPro" id="IPR000914">
    <property type="entry name" value="SBP_5_dom"/>
</dbReference>
<evidence type="ECO:0000259" key="5">
    <source>
        <dbReference type="Pfam" id="PF00496"/>
    </source>
</evidence>
<comment type="caution">
    <text evidence="6">The sequence shown here is derived from an EMBL/GenBank/DDBJ whole genome shotgun (WGS) entry which is preliminary data.</text>
</comment>
<proteinExistence type="inferred from homology"/>
<accession>A0ABT1LDA5</accession>
<dbReference type="PIRSF" id="PIRSF002741">
    <property type="entry name" value="MppA"/>
    <property type="match status" value="1"/>
</dbReference>
<dbReference type="RefSeq" id="WP_254743046.1">
    <property type="nucleotide sequence ID" value="NZ_JANCLU010000012.1"/>
</dbReference>
<feature type="chain" id="PRO_5046074251" evidence="4">
    <location>
        <begin position="32"/>
        <end position="539"/>
    </location>
</feature>
<evidence type="ECO:0000256" key="2">
    <source>
        <dbReference type="ARBA" id="ARBA00005695"/>
    </source>
</evidence>
<reference evidence="6 7" key="1">
    <citation type="submission" date="2022-07" db="EMBL/GenBank/DDBJ databases">
        <authorList>
            <person name="Li W.-J."/>
            <person name="Deng Q.-Q."/>
        </authorList>
    </citation>
    <scope>NUCLEOTIDE SEQUENCE [LARGE SCALE GENOMIC DNA]</scope>
    <source>
        <strain evidence="6 7">SYSU M60028</strain>
    </source>
</reference>
<dbReference type="Pfam" id="PF00496">
    <property type="entry name" value="SBP_bac_5"/>
    <property type="match status" value="1"/>
</dbReference>
<sequence>MIDAMAGARRRVAGVAALAVMLLAASAPAVAKTLVFCSEGNPEALNPQIVTTTTGMNAGRPMFNNLVEFAKGTTTVEPALAESWTVSPDGVEYVFHLRAGVKFHSNAVFQPTRTMNADDVVFSLMRQWKEDHPFHNISGYSFDFFRDLGMPELLKSIEKVDDRTVRITLTRPEAPFLANLAMPFNVVLSAEYAERLLTIGRPDMLDTQPIGTGPFVFQGFQKDVTVRYRAFDDYWGGRQAIDTLVFSITPNPAVRLTKLKAGECHVMAFPNPADVPKIAEDPNLTLLSQEGLNVGYLAMNTSRPPFDDVRVRRAVSMAIDKAAIVAAVYQGAGTVAKNPIPPTLWSYNDAISDVRFDRAQAQRAMAEAGYPSGFDADLWYMPVSRPYNPNGKRIAEMIQSDLAPLGIRLRLETREWSEYRRELQAGTPALALYGWTGDNGDPDNFLNVLLGCTSARTGGNNIARWCDPTYDDLVNRAKRLPDRPAREALYRQAQEIFHDQAPWVPLAHSVVFMATRKGVKGFVIDPLGRHPFDGVDIVE</sequence>
<dbReference type="PANTHER" id="PTHR30290">
    <property type="entry name" value="PERIPLASMIC BINDING COMPONENT OF ABC TRANSPORTER"/>
    <property type="match status" value="1"/>
</dbReference>
<evidence type="ECO:0000313" key="7">
    <source>
        <dbReference type="Proteomes" id="UP001205890"/>
    </source>
</evidence>
<comment type="subcellular location">
    <subcellularLocation>
        <location evidence="1">Periplasm</location>
    </subcellularLocation>
</comment>
<dbReference type="Proteomes" id="UP001205890">
    <property type="component" value="Unassembled WGS sequence"/>
</dbReference>
<dbReference type="CDD" id="cd08493">
    <property type="entry name" value="PBP2_DppA_like"/>
    <property type="match status" value="1"/>
</dbReference>
<dbReference type="PANTHER" id="PTHR30290:SF38">
    <property type="entry name" value="D,D-DIPEPTIDE-BINDING PERIPLASMIC PROTEIN DDPA-RELATED"/>
    <property type="match status" value="1"/>
</dbReference>
<evidence type="ECO:0000313" key="6">
    <source>
        <dbReference type="EMBL" id="MCP8939480.1"/>
    </source>
</evidence>
<keyword evidence="7" id="KW-1185">Reference proteome</keyword>
<dbReference type="SUPFAM" id="SSF53850">
    <property type="entry name" value="Periplasmic binding protein-like II"/>
    <property type="match status" value="1"/>
</dbReference>
<feature type="domain" description="Solute-binding protein family 5" evidence="5">
    <location>
        <begin position="75"/>
        <end position="454"/>
    </location>
</feature>
<organism evidence="6 7">
    <name type="scientific">Alsobacter ponti</name>
    <dbReference type="NCBI Taxonomy" id="2962936"/>
    <lineage>
        <taxon>Bacteria</taxon>
        <taxon>Pseudomonadati</taxon>
        <taxon>Pseudomonadota</taxon>
        <taxon>Alphaproteobacteria</taxon>
        <taxon>Hyphomicrobiales</taxon>
        <taxon>Alsobacteraceae</taxon>
        <taxon>Alsobacter</taxon>
    </lineage>
</organism>
<dbReference type="EMBL" id="JANCLU010000012">
    <property type="protein sequence ID" value="MCP8939480.1"/>
    <property type="molecule type" value="Genomic_DNA"/>
</dbReference>
<comment type="similarity">
    <text evidence="2">Belongs to the bacterial solute-binding protein 5 family.</text>
</comment>
<evidence type="ECO:0000256" key="3">
    <source>
        <dbReference type="ARBA" id="ARBA00022729"/>
    </source>
</evidence>
<evidence type="ECO:0000256" key="1">
    <source>
        <dbReference type="ARBA" id="ARBA00004418"/>
    </source>
</evidence>
<dbReference type="InterPro" id="IPR039424">
    <property type="entry name" value="SBP_5"/>
</dbReference>
<evidence type="ECO:0000256" key="4">
    <source>
        <dbReference type="SAM" id="SignalP"/>
    </source>
</evidence>
<gene>
    <name evidence="6" type="ORF">NK718_13220</name>
</gene>
<dbReference type="Gene3D" id="3.40.190.10">
    <property type="entry name" value="Periplasmic binding protein-like II"/>
    <property type="match status" value="1"/>
</dbReference>
<dbReference type="InterPro" id="IPR030678">
    <property type="entry name" value="Peptide/Ni-bd"/>
</dbReference>